<organism evidence="2 3">
    <name type="scientific">Brassica oleracea var. oleracea</name>
    <dbReference type="NCBI Taxonomy" id="109376"/>
    <lineage>
        <taxon>Eukaryota</taxon>
        <taxon>Viridiplantae</taxon>
        <taxon>Streptophyta</taxon>
        <taxon>Embryophyta</taxon>
        <taxon>Tracheophyta</taxon>
        <taxon>Spermatophyta</taxon>
        <taxon>Magnoliopsida</taxon>
        <taxon>eudicotyledons</taxon>
        <taxon>Gunneridae</taxon>
        <taxon>Pentapetalae</taxon>
        <taxon>rosids</taxon>
        <taxon>malvids</taxon>
        <taxon>Brassicales</taxon>
        <taxon>Brassicaceae</taxon>
        <taxon>Brassiceae</taxon>
        <taxon>Brassica</taxon>
    </lineage>
</organism>
<feature type="region of interest" description="Disordered" evidence="1">
    <location>
        <begin position="242"/>
        <end position="296"/>
    </location>
</feature>
<dbReference type="AlphaFoldDB" id="A0A0D3D9T3"/>
<dbReference type="Gramene" id="Bo7g077420.1">
    <property type="protein sequence ID" value="Bo7g077420.1"/>
    <property type="gene ID" value="Bo7g077420"/>
</dbReference>
<feature type="region of interest" description="Disordered" evidence="1">
    <location>
        <begin position="105"/>
        <end position="146"/>
    </location>
</feature>
<dbReference type="STRING" id="109376.A0A0D3D9T3"/>
<evidence type="ECO:0000313" key="3">
    <source>
        <dbReference type="Proteomes" id="UP000032141"/>
    </source>
</evidence>
<feature type="region of interest" description="Disordered" evidence="1">
    <location>
        <begin position="175"/>
        <end position="229"/>
    </location>
</feature>
<evidence type="ECO:0000256" key="1">
    <source>
        <dbReference type="SAM" id="MobiDB-lite"/>
    </source>
</evidence>
<feature type="compositionally biased region" description="Basic and acidic residues" evidence="1">
    <location>
        <begin position="385"/>
        <end position="394"/>
    </location>
</feature>
<name>A0A0D3D9T3_BRAOL</name>
<feature type="compositionally biased region" description="Polar residues" evidence="1">
    <location>
        <begin position="364"/>
        <end position="381"/>
    </location>
</feature>
<accession>A0A0D3D9T3</accession>
<dbReference type="EnsemblPlants" id="Bo7g077420.1">
    <property type="protein sequence ID" value="Bo7g077420.1"/>
    <property type="gene ID" value="Bo7g077420"/>
</dbReference>
<proteinExistence type="predicted"/>
<feature type="compositionally biased region" description="Basic and acidic residues" evidence="1">
    <location>
        <begin position="286"/>
        <end position="296"/>
    </location>
</feature>
<evidence type="ECO:0000313" key="2">
    <source>
        <dbReference type="EnsemblPlants" id="Bo7g077420.1"/>
    </source>
</evidence>
<feature type="region of interest" description="Disordered" evidence="1">
    <location>
        <begin position="364"/>
        <end position="394"/>
    </location>
</feature>
<protein>
    <submittedName>
        <fullName evidence="2">Uncharacterized protein</fullName>
    </submittedName>
</protein>
<keyword evidence="3" id="KW-1185">Reference proteome</keyword>
<dbReference type="HOGENOM" id="CLU_700866_0_0_1"/>
<reference evidence="2 3" key="1">
    <citation type="journal article" date="2014" name="Genome Biol.">
        <title>Transcriptome and methylome profiling reveals relics of genome dominance in the mesopolyploid Brassica oleracea.</title>
        <authorList>
            <person name="Parkin I.A."/>
            <person name="Koh C."/>
            <person name="Tang H."/>
            <person name="Robinson S.J."/>
            <person name="Kagale S."/>
            <person name="Clarke W.E."/>
            <person name="Town C.D."/>
            <person name="Nixon J."/>
            <person name="Krishnakumar V."/>
            <person name="Bidwell S.L."/>
            <person name="Denoeud F."/>
            <person name="Belcram H."/>
            <person name="Links M.G."/>
            <person name="Just J."/>
            <person name="Clarke C."/>
            <person name="Bender T."/>
            <person name="Huebert T."/>
            <person name="Mason A.S."/>
            <person name="Pires J.C."/>
            <person name="Barker G."/>
            <person name="Moore J."/>
            <person name="Walley P.G."/>
            <person name="Manoli S."/>
            <person name="Batley J."/>
            <person name="Edwards D."/>
            <person name="Nelson M.N."/>
            <person name="Wang X."/>
            <person name="Paterson A.H."/>
            <person name="King G."/>
            <person name="Bancroft I."/>
            <person name="Chalhoub B."/>
            <person name="Sharpe A.G."/>
        </authorList>
    </citation>
    <scope>NUCLEOTIDE SEQUENCE</scope>
    <source>
        <strain evidence="2 3">cv. TO1000</strain>
    </source>
</reference>
<dbReference type="Proteomes" id="UP000032141">
    <property type="component" value="Chromosome C7"/>
</dbReference>
<reference evidence="2" key="2">
    <citation type="submission" date="2015-03" db="UniProtKB">
        <authorList>
            <consortium name="EnsemblPlants"/>
        </authorList>
    </citation>
    <scope>IDENTIFICATION</scope>
</reference>
<sequence length="394" mass="43921">MANPNEASALWFIEKHLLDEVSPMAMNQWTINESTSTESPTIFGASLSSAPIVFSEPEIIDLPTRRFMDLISSPFEFDSDVNVFDFDFKPTYQVLGVTFSDHVLSSEEPSSSRSNPKKRSTRDDPISAQLAAETPPARDRSICDPIGGNKRPFFSARSFIHSQVVRFYTSTKQNDAPRIIDPGQDDATMAEPDDSSTKDKPGWINGEDTDLKPADETEDELEPAEESMLELKPAEVIVDELDELNPGQDDATMAEPDDSSTKDKPGWINGEDTDLKPADETEDELEPAKESMLELKPAEVIVDELDELSELSDTSLELNELSDTEDGAGLVAGRNEHFSAQRKIHNKFNLGRFYTKFDQTFPQSISSPFSSRMPRGSQQGSLGRAWEKEFNKNH</sequence>
<feature type="compositionally biased region" description="Acidic residues" evidence="1">
    <location>
        <begin position="216"/>
        <end position="228"/>
    </location>
</feature>